<comment type="caution">
    <text evidence="10">The sequence shown here is derived from an EMBL/GenBank/DDBJ whole genome shotgun (WGS) entry which is preliminary data.</text>
</comment>
<dbReference type="Pfam" id="PF07715">
    <property type="entry name" value="Plug"/>
    <property type="match status" value="1"/>
</dbReference>
<evidence type="ECO:0000259" key="9">
    <source>
        <dbReference type="Pfam" id="PF07715"/>
    </source>
</evidence>
<evidence type="ECO:0000256" key="2">
    <source>
        <dbReference type="ARBA" id="ARBA00022448"/>
    </source>
</evidence>
<evidence type="ECO:0000256" key="1">
    <source>
        <dbReference type="ARBA" id="ARBA00004571"/>
    </source>
</evidence>
<dbReference type="InterPro" id="IPR008969">
    <property type="entry name" value="CarboxyPept-like_regulatory"/>
</dbReference>
<dbReference type="Gene3D" id="2.170.130.10">
    <property type="entry name" value="TonB-dependent receptor, plug domain"/>
    <property type="match status" value="1"/>
</dbReference>
<feature type="domain" description="TonB-dependent receptor plug" evidence="9">
    <location>
        <begin position="121"/>
        <end position="227"/>
    </location>
</feature>
<accession>A0A5C7AX36</accession>
<dbReference type="InterPro" id="IPR036942">
    <property type="entry name" value="Beta-barrel_TonB_sf"/>
</dbReference>
<evidence type="ECO:0000256" key="7">
    <source>
        <dbReference type="PROSITE-ProRule" id="PRU01360"/>
    </source>
</evidence>
<reference evidence="11" key="1">
    <citation type="submission" date="2019-08" db="EMBL/GenBank/DDBJ databases">
        <title>Seonamhaeicola sediminis sp. nov., isolated from marine sediment.</title>
        <authorList>
            <person name="Cao W.R."/>
        </authorList>
    </citation>
    <scope>NUCLEOTIDE SEQUENCE [LARGE SCALE GENOMIC DNA]</scope>
    <source>
        <strain evidence="11">Gy8</strain>
    </source>
</reference>
<dbReference type="GO" id="GO:0009279">
    <property type="term" value="C:cell outer membrane"/>
    <property type="evidence" value="ECO:0007669"/>
    <property type="project" value="UniProtKB-SubCell"/>
</dbReference>
<evidence type="ECO:0000256" key="3">
    <source>
        <dbReference type="ARBA" id="ARBA00022452"/>
    </source>
</evidence>
<evidence type="ECO:0000256" key="6">
    <source>
        <dbReference type="ARBA" id="ARBA00023237"/>
    </source>
</evidence>
<evidence type="ECO:0000256" key="5">
    <source>
        <dbReference type="ARBA" id="ARBA00023136"/>
    </source>
</evidence>
<keyword evidence="10" id="KW-0675">Receptor</keyword>
<name>A0A5C7AX36_9FLAO</name>
<evidence type="ECO:0000313" key="10">
    <source>
        <dbReference type="EMBL" id="TXE13248.1"/>
    </source>
</evidence>
<dbReference type="AlphaFoldDB" id="A0A5C7AX36"/>
<feature type="signal peptide" evidence="8">
    <location>
        <begin position="1"/>
        <end position="29"/>
    </location>
</feature>
<dbReference type="InterPro" id="IPR023996">
    <property type="entry name" value="TonB-dep_OMP_SusC/RagA"/>
</dbReference>
<proteinExistence type="inferred from homology"/>
<protein>
    <submittedName>
        <fullName evidence="10">TonB-dependent receptor</fullName>
    </submittedName>
</protein>
<feature type="chain" id="PRO_5022774826" evidence="8">
    <location>
        <begin position="30"/>
        <end position="1029"/>
    </location>
</feature>
<comment type="subcellular location">
    <subcellularLocation>
        <location evidence="1 7">Cell outer membrane</location>
        <topology evidence="1 7">Multi-pass membrane protein</topology>
    </subcellularLocation>
</comment>
<sequence length="1029" mass="113984">MKLNFCFKQSFKYTLYFALFTLVCGSINAQSKTIKGVVSANGGLPLPGVTILVKGSTKGTATDFDGNYELTANTNDVLVFSFIGYTTKEVTIGSKTTLNVTLEENLSKLEEVIVVGYGTQKKKEVTGAVAKVSADEIVKAPVADLGAAIQGKVAGVNIQAASGRPGESSNVQIRGLASINGGEPLYIVDNIPQEGNPNIPPEQIESIDILKDGASAAIYGIRATGGVILITTKKGKSGNMKVDISTYTGIQNITSGTPLMNTTQQLYNLEVTTQQLGTEPLTFFFQPDALDYDSDFVADVQNDNAIIQNANLNISGGMQDLTFNFSTNYFKQDGVLINSGFDRLSSRITGQFSKGKFKAFATIGMTTENRTQEPWALYEYAIGQSPWARPLNSIPNVGQNSVELDVGNEIFYSFLSRQLDNVDEREVKSNNIALNLEYEVLKGLKYKLNLGRNEWNYFRRFFQPQYLAFSREGVYNATASRPQATLDEDYIFTKRETIEHILNYSTSFGLHNLNVLGVMSYERFKSRTVGVGVIYDENASNDIQTLGAGAEGIKPNSYNINRTLAGKLARVQYNYNQKYLLSASYRRDGSSKFSSDNKYGNFYGFSAGWNVHEENWFNLPFINALKIRGSWAELGYEGVSDYSYQPVIETGINYPFGFDEDLQFGSVQRRYASDIFWETTVSKNIGIELSMFKNRLNITADVYQNDKQDMLLQQRIAPSSGTHQPRAASQFNFININAGNMFNRGVELAASYKNSIGDLKFSLTGTFTTNTNEVTDLNGIERGYANGRPLASRGENVEYTTFLAKGYEAGAFFLFQNDGVIKTQEQLDEYNQLDLSSVSTPQLGDLMYKDANNDGKIDDKDRVYSGSGQPEFEAGLNLNLKYKNFDFDIQGYYVGGTEIYNGAKLYAYTAGRHIDLVNMWSPQNPTSNVPTFRQNAFHSNVRAASDYFLEDGSYLRIRTLTLGYSIPGIKDATGIDKARVFLTSTNPFTFTSYTGYDPEVGGDGLFTRGIDSGSYPVTRQFMLGVQLSF</sequence>
<dbReference type="PROSITE" id="PS52016">
    <property type="entry name" value="TONB_DEPENDENT_REC_3"/>
    <property type="match status" value="1"/>
</dbReference>
<dbReference type="SUPFAM" id="SSF49464">
    <property type="entry name" value="Carboxypeptidase regulatory domain-like"/>
    <property type="match status" value="1"/>
</dbReference>
<dbReference type="SUPFAM" id="SSF56935">
    <property type="entry name" value="Porins"/>
    <property type="match status" value="1"/>
</dbReference>
<evidence type="ECO:0000256" key="4">
    <source>
        <dbReference type="ARBA" id="ARBA00022692"/>
    </source>
</evidence>
<dbReference type="EMBL" id="VOSC01000012">
    <property type="protein sequence ID" value="TXE13248.1"/>
    <property type="molecule type" value="Genomic_DNA"/>
</dbReference>
<dbReference type="InterPro" id="IPR037066">
    <property type="entry name" value="Plug_dom_sf"/>
</dbReference>
<dbReference type="Gene3D" id="2.60.40.1120">
    <property type="entry name" value="Carboxypeptidase-like, regulatory domain"/>
    <property type="match status" value="1"/>
</dbReference>
<dbReference type="Gene3D" id="2.40.170.20">
    <property type="entry name" value="TonB-dependent receptor, beta-barrel domain"/>
    <property type="match status" value="1"/>
</dbReference>
<keyword evidence="2 7" id="KW-0813">Transport</keyword>
<dbReference type="NCBIfam" id="TIGR04057">
    <property type="entry name" value="SusC_RagA_signa"/>
    <property type="match status" value="1"/>
</dbReference>
<keyword evidence="3 7" id="KW-1134">Transmembrane beta strand</keyword>
<dbReference type="Proteomes" id="UP000321790">
    <property type="component" value="Unassembled WGS sequence"/>
</dbReference>
<dbReference type="OrthoDB" id="9768177at2"/>
<gene>
    <name evidence="10" type="ORF">FUA26_04995</name>
</gene>
<keyword evidence="11" id="KW-1185">Reference proteome</keyword>
<organism evidence="10 11">
    <name type="scientific">Seonamhaeicola algicola</name>
    <dbReference type="NCBI Taxonomy" id="1719036"/>
    <lineage>
        <taxon>Bacteria</taxon>
        <taxon>Pseudomonadati</taxon>
        <taxon>Bacteroidota</taxon>
        <taxon>Flavobacteriia</taxon>
        <taxon>Flavobacteriales</taxon>
        <taxon>Flavobacteriaceae</taxon>
    </lineage>
</organism>
<dbReference type="InterPro" id="IPR023997">
    <property type="entry name" value="TonB-dep_OMP_SusC/RagA_CS"/>
</dbReference>
<keyword evidence="4 7" id="KW-0812">Transmembrane</keyword>
<dbReference type="FunFam" id="2.60.40.1120:FF:000003">
    <property type="entry name" value="Outer membrane protein Omp121"/>
    <property type="match status" value="1"/>
</dbReference>
<keyword evidence="8" id="KW-0732">Signal</keyword>
<evidence type="ECO:0000313" key="11">
    <source>
        <dbReference type="Proteomes" id="UP000321790"/>
    </source>
</evidence>
<dbReference type="Pfam" id="PF13715">
    <property type="entry name" value="CarbopepD_reg_2"/>
    <property type="match status" value="1"/>
</dbReference>
<dbReference type="InterPro" id="IPR012910">
    <property type="entry name" value="Plug_dom"/>
</dbReference>
<keyword evidence="6 7" id="KW-0998">Cell outer membrane</keyword>
<dbReference type="InterPro" id="IPR039426">
    <property type="entry name" value="TonB-dep_rcpt-like"/>
</dbReference>
<comment type="similarity">
    <text evidence="7">Belongs to the TonB-dependent receptor family.</text>
</comment>
<dbReference type="NCBIfam" id="TIGR04056">
    <property type="entry name" value="OMP_RagA_SusC"/>
    <property type="match status" value="1"/>
</dbReference>
<keyword evidence="5 7" id="KW-0472">Membrane</keyword>
<evidence type="ECO:0000256" key="8">
    <source>
        <dbReference type="SAM" id="SignalP"/>
    </source>
</evidence>